<comment type="caution">
    <text evidence="4">Lacks conserved residue(s) required for the propagation of feature annotation.</text>
</comment>
<sequence>MQAPSCETSNVATSISSAPDRPSLEQRAAEAREAGWDRTLSLTLSYQGASFSGFARQKEERLKTVQGEVEQALSLLFRREVKTVCAGRTDAGVHARAQVVSFDVTEDELAGRELRRLKRSLNALTDEGISIASVDERPLGFSARFDALWREYHYHISTEEAPPVLIEPLVWHAGSGVLDVDAMRAGAAYLVGEHDFKSFCLAASAVGKSTFRNVMELEIYPEELAGFPVTTVRIVGSAFLHSMVRTIVGTLMAVGRGRQDAAWVQQVLDARDRSAAGENAPASGLVFWRVGYPPACAPVSRLEEGQLGALAPSDATTPLDAACGR</sequence>
<feature type="domain" description="Pseudouridine synthase I TruA alpha/beta" evidence="7">
    <location>
        <begin position="45"/>
        <end position="146"/>
    </location>
</feature>
<dbReference type="Pfam" id="PF01416">
    <property type="entry name" value="PseudoU_synth_1"/>
    <property type="match status" value="2"/>
</dbReference>
<feature type="domain" description="Pseudouridine synthase I TruA alpha/beta" evidence="7">
    <location>
        <begin position="187"/>
        <end position="293"/>
    </location>
</feature>
<feature type="region of interest" description="Disordered" evidence="6">
    <location>
        <begin position="1"/>
        <end position="29"/>
    </location>
</feature>
<organism evidence="8 9">
    <name type="scientific">Candidatus Aveggerthella stercoripullorum</name>
    <dbReference type="NCBI Taxonomy" id="2840688"/>
    <lineage>
        <taxon>Bacteria</taxon>
        <taxon>Bacillati</taxon>
        <taxon>Actinomycetota</taxon>
        <taxon>Coriobacteriia</taxon>
        <taxon>Eggerthellales</taxon>
        <taxon>Eggerthellaceae</taxon>
        <taxon>Eggerthellaceae incertae sedis</taxon>
        <taxon>Candidatus Aveggerthella</taxon>
    </lineage>
</organism>
<dbReference type="InterPro" id="IPR001406">
    <property type="entry name" value="PsdUridine_synth_TruA"/>
</dbReference>
<dbReference type="EMBL" id="DVGB01000061">
    <property type="protein sequence ID" value="HIR01678.1"/>
    <property type="molecule type" value="Genomic_DNA"/>
</dbReference>
<dbReference type="Gene3D" id="3.30.70.660">
    <property type="entry name" value="Pseudouridine synthase I, catalytic domain, C-terminal subdomain"/>
    <property type="match status" value="1"/>
</dbReference>
<accession>A0A9D1A242</accession>
<evidence type="ECO:0000256" key="5">
    <source>
        <dbReference type="RuleBase" id="RU003792"/>
    </source>
</evidence>
<dbReference type="Proteomes" id="UP000824261">
    <property type="component" value="Unassembled WGS sequence"/>
</dbReference>
<feature type="active site" description="Nucleophile" evidence="4">
    <location>
        <position position="90"/>
    </location>
</feature>
<keyword evidence="2 4" id="KW-0819">tRNA processing</keyword>
<evidence type="ECO:0000259" key="7">
    <source>
        <dbReference type="Pfam" id="PF01416"/>
    </source>
</evidence>
<dbReference type="PANTHER" id="PTHR11142">
    <property type="entry name" value="PSEUDOURIDYLATE SYNTHASE"/>
    <property type="match status" value="1"/>
</dbReference>
<comment type="similarity">
    <text evidence="1 4 5">Belongs to the tRNA pseudouridine synthase TruA family.</text>
</comment>
<protein>
    <recommendedName>
        <fullName evidence="4">tRNA pseudouridine synthase A</fullName>
        <ecNumber evidence="4">5.4.99.12</ecNumber>
    </recommendedName>
    <alternativeName>
        <fullName evidence="4">tRNA pseudouridine(38-40) synthase</fullName>
    </alternativeName>
    <alternativeName>
        <fullName evidence="4">tRNA pseudouridylate synthase I</fullName>
    </alternativeName>
    <alternativeName>
        <fullName evidence="4">tRNA-uridine isomerase I</fullName>
    </alternativeName>
</protein>
<dbReference type="SUPFAM" id="SSF55120">
    <property type="entry name" value="Pseudouridine synthase"/>
    <property type="match status" value="1"/>
</dbReference>
<evidence type="ECO:0000256" key="6">
    <source>
        <dbReference type="SAM" id="MobiDB-lite"/>
    </source>
</evidence>
<dbReference type="PANTHER" id="PTHR11142:SF0">
    <property type="entry name" value="TRNA PSEUDOURIDINE SYNTHASE-LIKE 1"/>
    <property type="match status" value="1"/>
</dbReference>
<comment type="catalytic activity">
    <reaction evidence="4 5">
        <text>uridine(38/39/40) in tRNA = pseudouridine(38/39/40) in tRNA</text>
        <dbReference type="Rhea" id="RHEA:22376"/>
        <dbReference type="Rhea" id="RHEA-COMP:10085"/>
        <dbReference type="Rhea" id="RHEA-COMP:10087"/>
        <dbReference type="ChEBI" id="CHEBI:65314"/>
        <dbReference type="ChEBI" id="CHEBI:65315"/>
        <dbReference type="EC" id="5.4.99.12"/>
    </reaction>
</comment>
<comment type="subunit">
    <text evidence="4">Homodimer.</text>
</comment>
<evidence type="ECO:0000256" key="4">
    <source>
        <dbReference type="HAMAP-Rule" id="MF_00171"/>
    </source>
</evidence>
<dbReference type="InterPro" id="IPR020103">
    <property type="entry name" value="PsdUridine_synth_cat_dom_sf"/>
</dbReference>
<dbReference type="GO" id="GO:0031119">
    <property type="term" value="P:tRNA pseudouridine synthesis"/>
    <property type="evidence" value="ECO:0007669"/>
    <property type="project" value="UniProtKB-UniRule"/>
</dbReference>
<feature type="compositionally biased region" description="Polar residues" evidence="6">
    <location>
        <begin position="1"/>
        <end position="17"/>
    </location>
</feature>
<evidence type="ECO:0000313" key="9">
    <source>
        <dbReference type="Proteomes" id="UP000824261"/>
    </source>
</evidence>
<dbReference type="NCBIfam" id="TIGR00071">
    <property type="entry name" value="hisT_truA"/>
    <property type="match status" value="1"/>
</dbReference>
<proteinExistence type="inferred from homology"/>
<evidence type="ECO:0000313" key="8">
    <source>
        <dbReference type="EMBL" id="HIR01678.1"/>
    </source>
</evidence>
<dbReference type="GO" id="GO:0160147">
    <property type="term" value="F:tRNA pseudouridine(38-40) synthase activity"/>
    <property type="evidence" value="ECO:0007669"/>
    <property type="project" value="UniProtKB-EC"/>
</dbReference>
<dbReference type="Gene3D" id="3.30.70.580">
    <property type="entry name" value="Pseudouridine synthase I, catalytic domain, N-terminal subdomain"/>
    <property type="match status" value="1"/>
</dbReference>
<reference evidence="8" key="2">
    <citation type="journal article" date="2021" name="PeerJ">
        <title>Extensive microbial diversity within the chicken gut microbiome revealed by metagenomics and culture.</title>
        <authorList>
            <person name="Gilroy R."/>
            <person name="Ravi A."/>
            <person name="Getino M."/>
            <person name="Pursley I."/>
            <person name="Horton D.L."/>
            <person name="Alikhan N.F."/>
            <person name="Baker D."/>
            <person name="Gharbi K."/>
            <person name="Hall N."/>
            <person name="Watson M."/>
            <person name="Adriaenssens E.M."/>
            <person name="Foster-Nyarko E."/>
            <person name="Jarju S."/>
            <person name="Secka A."/>
            <person name="Antonio M."/>
            <person name="Oren A."/>
            <person name="Chaudhuri R.R."/>
            <person name="La Ragione R."/>
            <person name="Hildebrand F."/>
            <person name="Pallen M.J."/>
        </authorList>
    </citation>
    <scope>NUCLEOTIDE SEQUENCE</scope>
    <source>
        <strain evidence="8">ChiGjej1B1-2707</strain>
    </source>
</reference>
<evidence type="ECO:0000256" key="1">
    <source>
        <dbReference type="ARBA" id="ARBA00009375"/>
    </source>
</evidence>
<dbReference type="AlphaFoldDB" id="A0A9D1A242"/>
<name>A0A9D1A242_9ACTN</name>
<comment type="caution">
    <text evidence="8">The sequence shown here is derived from an EMBL/GenBank/DDBJ whole genome shotgun (WGS) entry which is preliminary data.</text>
</comment>
<feature type="binding site" evidence="4">
    <location>
        <position position="152"/>
    </location>
    <ligand>
        <name>substrate</name>
    </ligand>
</feature>
<dbReference type="InterPro" id="IPR020097">
    <property type="entry name" value="PsdUridine_synth_TruA_a/b_dom"/>
</dbReference>
<comment type="function">
    <text evidence="4">Formation of pseudouridine at positions 38, 39 and 40 in the anticodon stem and loop of transfer RNAs.</text>
</comment>
<evidence type="ECO:0000256" key="3">
    <source>
        <dbReference type="ARBA" id="ARBA00023235"/>
    </source>
</evidence>
<dbReference type="EC" id="5.4.99.12" evidence="4"/>
<keyword evidence="3 4" id="KW-0413">Isomerase</keyword>
<gene>
    <name evidence="4 8" type="primary">truA</name>
    <name evidence="8" type="ORF">IAA69_05380</name>
</gene>
<dbReference type="HAMAP" id="MF_00171">
    <property type="entry name" value="TruA"/>
    <property type="match status" value="1"/>
</dbReference>
<dbReference type="GO" id="GO:0003723">
    <property type="term" value="F:RNA binding"/>
    <property type="evidence" value="ECO:0007669"/>
    <property type="project" value="InterPro"/>
</dbReference>
<dbReference type="InterPro" id="IPR020094">
    <property type="entry name" value="TruA/RsuA/RluB/E/F_N"/>
</dbReference>
<dbReference type="CDD" id="cd02570">
    <property type="entry name" value="PseudoU_synth_EcTruA"/>
    <property type="match status" value="1"/>
</dbReference>
<dbReference type="InterPro" id="IPR020095">
    <property type="entry name" value="PsdUridine_synth_TruA_C"/>
</dbReference>
<evidence type="ECO:0000256" key="2">
    <source>
        <dbReference type="ARBA" id="ARBA00022694"/>
    </source>
</evidence>
<reference evidence="8" key="1">
    <citation type="submission" date="2020-10" db="EMBL/GenBank/DDBJ databases">
        <authorList>
            <person name="Gilroy R."/>
        </authorList>
    </citation>
    <scope>NUCLEOTIDE SEQUENCE</scope>
    <source>
        <strain evidence="8">ChiGjej1B1-2707</strain>
    </source>
</reference>